<feature type="domain" description="ABC transporter" evidence="11">
    <location>
        <begin position="2"/>
        <end position="234"/>
    </location>
</feature>
<comment type="caution">
    <text evidence="12">The sequence shown here is derived from an EMBL/GenBank/DDBJ whole genome shotgun (WGS) entry which is preliminary data.</text>
</comment>
<reference evidence="12" key="2">
    <citation type="journal article" date="2021" name="PeerJ">
        <title>Extensive microbial diversity within the chicken gut microbiome revealed by metagenomics and culture.</title>
        <authorList>
            <person name="Gilroy R."/>
            <person name="Ravi A."/>
            <person name="Getino M."/>
            <person name="Pursley I."/>
            <person name="Horton D.L."/>
            <person name="Alikhan N.F."/>
            <person name="Baker D."/>
            <person name="Gharbi K."/>
            <person name="Hall N."/>
            <person name="Watson M."/>
            <person name="Adriaenssens E.M."/>
            <person name="Foster-Nyarko E."/>
            <person name="Jarju S."/>
            <person name="Secka A."/>
            <person name="Antonio M."/>
            <person name="Oren A."/>
            <person name="Chaudhuri R.R."/>
            <person name="La Ragione R."/>
            <person name="Hildebrand F."/>
            <person name="Pallen M.J."/>
        </authorList>
    </citation>
    <scope>NUCLEOTIDE SEQUENCE</scope>
    <source>
        <strain evidence="12">1748</strain>
    </source>
</reference>
<evidence type="ECO:0000256" key="6">
    <source>
        <dbReference type="ARBA" id="ARBA00022840"/>
    </source>
</evidence>
<comment type="similarity">
    <text evidence="9">Belongs to the ABC transporter superfamily. Macrolide exporter (TC 3.A.1.122) family.</text>
</comment>
<feature type="transmembrane region" description="Helical" evidence="10">
    <location>
        <begin position="680"/>
        <end position="709"/>
    </location>
</feature>
<dbReference type="Pfam" id="PF02687">
    <property type="entry name" value="FtsX"/>
    <property type="match status" value="1"/>
</dbReference>
<keyword evidence="7 10" id="KW-1133">Transmembrane helix</keyword>
<evidence type="ECO:0000256" key="8">
    <source>
        <dbReference type="ARBA" id="ARBA00023136"/>
    </source>
</evidence>
<keyword evidence="4 10" id="KW-0812">Transmembrane</keyword>
<accession>A0A9D9D8W4</accession>
<dbReference type="PANTHER" id="PTHR42798:SF6">
    <property type="entry name" value="CELL DIVISION ATP-BINDING PROTEIN FTSE"/>
    <property type="match status" value="1"/>
</dbReference>
<evidence type="ECO:0000256" key="9">
    <source>
        <dbReference type="ARBA" id="ARBA00038388"/>
    </source>
</evidence>
<dbReference type="InterPro" id="IPR003439">
    <property type="entry name" value="ABC_transporter-like_ATP-bd"/>
</dbReference>
<keyword evidence="3" id="KW-1003">Cell membrane</keyword>
<evidence type="ECO:0000313" key="12">
    <source>
        <dbReference type="EMBL" id="MBO8414105.1"/>
    </source>
</evidence>
<feature type="transmembrane region" description="Helical" evidence="10">
    <location>
        <begin position="729"/>
        <end position="753"/>
    </location>
</feature>
<dbReference type="Proteomes" id="UP000823629">
    <property type="component" value="Unassembled WGS sequence"/>
</dbReference>
<feature type="transmembrane region" description="Helical" evidence="10">
    <location>
        <begin position="632"/>
        <end position="659"/>
    </location>
</feature>
<keyword evidence="8 10" id="KW-0472">Membrane</keyword>
<evidence type="ECO:0000256" key="7">
    <source>
        <dbReference type="ARBA" id="ARBA00022989"/>
    </source>
</evidence>
<keyword evidence="6 12" id="KW-0067">ATP-binding</keyword>
<dbReference type="SMART" id="SM00382">
    <property type="entry name" value="AAA"/>
    <property type="match status" value="1"/>
</dbReference>
<dbReference type="PROSITE" id="PS00211">
    <property type="entry name" value="ABC_TRANSPORTER_1"/>
    <property type="match status" value="1"/>
</dbReference>
<feature type="transmembrane region" description="Helical" evidence="10">
    <location>
        <begin position="255"/>
        <end position="279"/>
    </location>
</feature>
<dbReference type="Pfam" id="PF00005">
    <property type="entry name" value="ABC_tran"/>
    <property type="match status" value="1"/>
</dbReference>
<evidence type="ECO:0000256" key="1">
    <source>
        <dbReference type="ARBA" id="ARBA00004429"/>
    </source>
</evidence>
<dbReference type="InterPro" id="IPR017871">
    <property type="entry name" value="ABC_transporter-like_CS"/>
</dbReference>
<evidence type="ECO:0000256" key="5">
    <source>
        <dbReference type="ARBA" id="ARBA00022741"/>
    </source>
</evidence>
<dbReference type="GO" id="GO:0005886">
    <property type="term" value="C:plasma membrane"/>
    <property type="evidence" value="ECO:0007669"/>
    <property type="project" value="UniProtKB-SubCell"/>
</dbReference>
<gene>
    <name evidence="12" type="ORF">IAC78_01300</name>
</gene>
<dbReference type="GO" id="GO:0016887">
    <property type="term" value="F:ATP hydrolysis activity"/>
    <property type="evidence" value="ECO:0007669"/>
    <property type="project" value="InterPro"/>
</dbReference>
<evidence type="ECO:0000313" key="13">
    <source>
        <dbReference type="Proteomes" id="UP000823629"/>
    </source>
</evidence>
<keyword evidence="5" id="KW-0547">Nucleotide-binding</keyword>
<dbReference type="AlphaFoldDB" id="A0A9D9D8W4"/>
<dbReference type="PANTHER" id="PTHR42798">
    <property type="entry name" value="LIPOPROTEIN-RELEASING SYSTEM ATP-BINDING PROTEIN LOLD"/>
    <property type="match status" value="1"/>
</dbReference>
<dbReference type="PROSITE" id="PS50893">
    <property type="entry name" value="ABC_TRANSPORTER_2"/>
    <property type="match status" value="1"/>
</dbReference>
<keyword evidence="2" id="KW-0813">Transport</keyword>
<organism evidence="12 13">
    <name type="scientific">Candidatus Scatoplasma merdavium</name>
    <dbReference type="NCBI Taxonomy" id="2840932"/>
    <lineage>
        <taxon>Bacteria</taxon>
        <taxon>Bacillati</taxon>
        <taxon>Bacillota</taxon>
        <taxon>Bacilli</taxon>
        <taxon>Bacillales</taxon>
        <taxon>Candidatus Scatoplasma</taxon>
    </lineage>
</organism>
<evidence type="ECO:0000259" key="11">
    <source>
        <dbReference type="PROSITE" id="PS50893"/>
    </source>
</evidence>
<reference evidence="12" key="1">
    <citation type="submission" date="2020-10" db="EMBL/GenBank/DDBJ databases">
        <authorList>
            <person name="Gilroy R."/>
        </authorList>
    </citation>
    <scope>NUCLEOTIDE SEQUENCE</scope>
    <source>
        <strain evidence="12">1748</strain>
    </source>
</reference>
<dbReference type="InterPro" id="IPR027417">
    <property type="entry name" value="P-loop_NTPase"/>
</dbReference>
<dbReference type="InterPro" id="IPR003593">
    <property type="entry name" value="AAA+_ATPase"/>
</dbReference>
<dbReference type="InterPro" id="IPR003838">
    <property type="entry name" value="ABC3_permease_C"/>
</dbReference>
<evidence type="ECO:0000256" key="3">
    <source>
        <dbReference type="ARBA" id="ARBA00022475"/>
    </source>
</evidence>
<protein>
    <submittedName>
        <fullName evidence="12">ABC transporter ATP-binding protein/permease</fullName>
    </submittedName>
</protein>
<name>A0A9D9D8W4_9BACL</name>
<dbReference type="GO" id="GO:0005524">
    <property type="term" value="F:ATP binding"/>
    <property type="evidence" value="ECO:0007669"/>
    <property type="project" value="UniProtKB-KW"/>
</dbReference>
<sequence length="767" mass="86158">MIKLEHIKKNFTLKDKRVVEVLKDINVTFPSSSMSFIVGYSGSGKTTLLDIIGCLLTPDSGEVYIDDRKIDYSSSKSLNEIRSKLISFVFQDFNLLEDFTIEDNLVIAGLTDLNKVDELLKKVGLYEKKGTEVKYLSGGEKQRLAIARALGRNTDVILLDEPTGSLDKKNTKQVMELLKEISKEKTIVVVTHEEHLVEEYGDFACEIDDGVVSVLFDKRKDDNFGISKIKSESREAKFDFKHAFKYSFTLLKTRLLNNIMTCVSLCICLFLAITSLSFLTFNRDNLLYEALVSENKYQLSPYRGYNSQISAGLNVKADLDNADLEYYPYYIDDSTISNFSFKVNVVSGEFKFQNQIYEEPGYGDIYLTSYLNSRYTSEFSTAFSLNGLLPNSRGYKIDLNISKTISTPLNRDITAKLAKGESLNEYEKQMFKDVYCNAFISKQTYDYIFDYIGELAFANYSGSIKVLTSENPSVTLSANTVKKISEDNALLYGKNPVGYNEFAISKSVFDNLASLVENITYESVVGINFNEFSDRFTSFVFGDSYEQYISLNDVLNGPCELVGVYEDEDAALYFSDEFMEDLFNTYLDFLSGFTTVISSSKDIASLVDLGYLLQTKTINQVLTIDQFITQDLLLIFSIFIGILLIVFVVIMLLSASVMVNSKAKELSIMKSIGIKTPSIYVSFMLKNAFMGLFSFVIGVVFSIITIPIVDSKILEVLNISASITPIHFSFGYSILMLVASLAIAVLGSLLPLLKLKKLDLATELKEC</sequence>
<evidence type="ECO:0000256" key="2">
    <source>
        <dbReference type="ARBA" id="ARBA00022448"/>
    </source>
</evidence>
<comment type="subcellular location">
    <subcellularLocation>
        <location evidence="1">Cell inner membrane</location>
        <topology evidence="1">Multi-pass membrane protein</topology>
    </subcellularLocation>
</comment>
<dbReference type="SUPFAM" id="SSF52540">
    <property type="entry name" value="P-loop containing nucleoside triphosphate hydrolases"/>
    <property type="match status" value="1"/>
</dbReference>
<proteinExistence type="inferred from homology"/>
<dbReference type="EMBL" id="JADING010000037">
    <property type="protein sequence ID" value="MBO8414105.1"/>
    <property type="molecule type" value="Genomic_DNA"/>
</dbReference>
<dbReference type="Gene3D" id="3.40.50.300">
    <property type="entry name" value="P-loop containing nucleotide triphosphate hydrolases"/>
    <property type="match status" value="1"/>
</dbReference>
<dbReference type="CDD" id="cd03255">
    <property type="entry name" value="ABC_MJ0796_LolCDE_FtsE"/>
    <property type="match status" value="1"/>
</dbReference>
<evidence type="ECO:0000256" key="4">
    <source>
        <dbReference type="ARBA" id="ARBA00022692"/>
    </source>
</evidence>
<dbReference type="InterPro" id="IPR017911">
    <property type="entry name" value="MacB-like_ATP-bd"/>
</dbReference>
<evidence type="ECO:0000256" key="10">
    <source>
        <dbReference type="SAM" id="Phobius"/>
    </source>
</evidence>